<evidence type="ECO:0000259" key="1">
    <source>
        <dbReference type="Pfam" id="PF01872"/>
    </source>
</evidence>
<dbReference type="SUPFAM" id="SSF53597">
    <property type="entry name" value="Dihydrofolate reductase-like"/>
    <property type="match status" value="1"/>
</dbReference>
<accession>A0AAD0E734</accession>
<protein>
    <recommendedName>
        <fullName evidence="1">Bacterial bifunctional deaminase-reductase C-terminal domain-containing protein</fullName>
    </recommendedName>
</protein>
<dbReference type="AlphaFoldDB" id="A0AAD0E734"/>
<reference evidence="2 3" key="1">
    <citation type="submission" date="2016-07" db="EMBL/GenBank/DDBJ databases">
        <title>High microdiversification within the ubiquitous acI lineage of Actinobacteria.</title>
        <authorList>
            <person name="Neuenschwander S.M."/>
            <person name="Salcher M."/>
            <person name="Ghai R."/>
            <person name="Pernthaler J."/>
        </authorList>
    </citation>
    <scope>NUCLEOTIDE SEQUENCE [LARGE SCALE GENOMIC DNA]</scope>
    <source>
        <strain evidence="2">MMS-IIB-76</strain>
    </source>
</reference>
<sequence>MAVIATLVVGADGSTTKGGTSQGVTSGADRAQFLEHRRLADCIFIGGNTARTEPYLRTPVPVVVISHQLDNPLASNPLAHLWNLSPVAGLVKAIETFGPRIHVEAGATMISELIAAGQIDQLELSITSVTGGEMRVDIDALLEVFTTRKEKVIDGTRFISASR</sequence>
<proteinExistence type="predicted"/>
<evidence type="ECO:0000313" key="2">
    <source>
        <dbReference type="EMBL" id="ASY22706.1"/>
    </source>
</evidence>
<name>A0AAD0E734_9ACTN</name>
<dbReference type="Pfam" id="PF01872">
    <property type="entry name" value="RibD_C"/>
    <property type="match status" value="1"/>
</dbReference>
<dbReference type="Proteomes" id="UP000217194">
    <property type="component" value="Chromosome"/>
</dbReference>
<dbReference type="GO" id="GO:0009231">
    <property type="term" value="P:riboflavin biosynthetic process"/>
    <property type="evidence" value="ECO:0007669"/>
    <property type="project" value="InterPro"/>
</dbReference>
<dbReference type="InterPro" id="IPR024072">
    <property type="entry name" value="DHFR-like_dom_sf"/>
</dbReference>
<dbReference type="RefSeq" id="WP_095684801.1">
    <property type="nucleotide sequence ID" value="NZ_CP016775.1"/>
</dbReference>
<organism evidence="2 3">
    <name type="scientific">Candidatus Planktophila versatilis</name>
    <dbReference type="NCBI Taxonomy" id="1884905"/>
    <lineage>
        <taxon>Bacteria</taxon>
        <taxon>Bacillati</taxon>
        <taxon>Actinomycetota</taxon>
        <taxon>Actinomycetes</taxon>
        <taxon>Candidatus Nanopelagicales</taxon>
        <taxon>Candidatus Nanopelagicaceae</taxon>
        <taxon>Candidatus Planktophila</taxon>
    </lineage>
</organism>
<dbReference type="InterPro" id="IPR002734">
    <property type="entry name" value="RibDG_C"/>
</dbReference>
<dbReference type="Gene3D" id="3.40.430.10">
    <property type="entry name" value="Dihydrofolate Reductase, subunit A"/>
    <property type="match status" value="1"/>
</dbReference>
<dbReference type="EMBL" id="CP016778">
    <property type="protein sequence ID" value="ASY22706.1"/>
    <property type="molecule type" value="Genomic_DNA"/>
</dbReference>
<dbReference type="GO" id="GO:0008703">
    <property type="term" value="F:5-amino-6-(5-phosphoribosylamino)uracil reductase activity"/>
    <property type="evidence" value="ECO:0007669"/>
    <property type="project" value="InterPro"/>
</dbReference>
<feature type="domain" description="Bacterial bifunctional deaminase-reductase C-terminal" evidence="1">
    <location>
        <begin position="3"/>
        <end position="133"/>
    </location>
</feature>
<evidence type="ECO:0000313" key="3">
    <source>
        <dbReference type="Proteomes" id="UP000217194"/>
    </source>
</evidence>
<gene>
    <name evidence="2" type="ORF">A1sIIB76_03915</name>
</gene>